<dbReference type="PRINTS" id="PR00714">
    <property type="entry name" value="MAN6PISMRASE"/>
</dbReference>
<evidence type="ECO:0000256" key="5">
    <source>
        <dbReference type="ARBA" id="ARBA00011956"/>
    </source>
</evidence>
<keyword evidence="15" id="KW-1185">Reference proteome</keyword>
<evidence type="ECO:0000313" key="15">
    <source>
        <dbReference type="Proteomes" id="UP001149165"/>
    </source>
</evidence>
<dbReference type="Proteomes" id="UP001149165">
    <property type="component" value="Unassembled WGS sequence"/>
</dbReference>
<comment type="pathway">
    <text evidence="3">Nucleotide-sugar biosynthesis; GDP-alpha-D-mannose biosynthesis; alpha-D-mannose 1-phosphate from D-fructose 6-phosphate: step 1/2.</text>
</comment>
<dbReference type="InterPro" id="IPR014710">
    <property type="entry name" value="RmlC-like_jellyroll"/>
</dbReference>
<feature type="binding site" evidence="12">
    <location>
        <position position="109"/>
    </location>
    <ligand>
        <name>Zn(2+)</name>
        <dbReference type="ChEBI" id="CHEBI:29105"/>
    </ligand>
</feature>
<dbReference type="InterPro" id="IPR001250">
    <property type="entry name" value="Man6P_Isoase-1"/>
</dbReference>
<comment type="catalytic activity">
    <reaction evidence="1">
        <text>D-mannose 6-phosphate = D-fructose 6-phosphate</text>
        <dbReference type="Rhea" id="RHEA:12356"/>
        <dbReference type="ChEBI" id="CHEBI:58735"/>
        <dbReference type="ChEBI" id="CHEBI:61527"/>
        <dbReference type="EC" id="5.3.1.8"/>
    </reaction>
</comment>
<dbReference type="Gene3D" id="2.60.120.10">
    <property type="entry name" value="Jelly Rolls"/>
    <property type="match status" value="2"/>
</dbReference>
<dbReference type="PANTHER" id="PTHR10309:SF4">
    <property type="entry name" value="MANNOSE-6-PHOSPHATE ISOMERASE"/>
    <property type="match status" value="1"/>
</dbReference>
<dbReference type="SUPFAM" id="SSF51182">
    <property type="entry name" value="RmlC-like cupins"/>
    <property type="match status" value="1"/>
</dbReference>
<keyword evidence="7 12" id="KW-0479">Metal-binding</keyword>
<comment type="cofactor">
    <cofactor evidence="12">
        <name>Zn(2+)</name>
        <dbReference type="ChEBI" id="CHEBI:29105"/>
    </cofactor>
    <text evidence="12">Binds 1 zinc ion per subunit.</text>
</comment>
<evidence type="ECO:0000256" key="6">
    <source>
        <dbReference type="ARBA" id="ARBA00018236"/>
    </source>
</evidence>
<feature type="binding site" evidence="12">
    <location>
        <position position="107"/>
    </location>
    <ligand>
        <name>Zn(2+)</name>
        <dbReference type="ChEBI" id="CHEBI:29105"/>
    </ligand>
</feature>
<dbReference type="GO" id="GO:0008270">
    <property type="term" value="F:zinc ion binding"/>
    <property type="evidence" value="ECO:0007669"/>
    <property type="project" value="InterPro"/>
</dbReference>
<evidence type="ECO:0000256" key="12">
    <source>
        <dbReference type="PIRSR" id="PIRSR001480-2"/>
    </source>
</evidence>
<gene>
    <name evidence="14" type="ORF">N7456_009358</name>
</gene>
<name>A0A9W9K624_9EURO</name>
<dbReference type="Gene3D" id="1.10.441.10">
    <property type="entry name" value="Phosphomannose Isomerase, domain 2"/>
    <property type="match status" value="1"/>
</dbReference>
<feature type="domain" description="Phosphomannose isomerase type I catalytic" evidence="13">
    <location>
        <begin position="7"/>
        <end position="149"/>
    </location>
</feature>
<proteinExistence type="inferred from homology"/>
<dbReference type="PIRSF" id="PIRSF001480">
    <property type="entry name" value="Mannose-6-phosphate_isomerase"/>
    <property type="match status" value="1"/>
</dbReference>
<dbReference type="GO" id="GO:0009298">
    <property type="term" value="P:GDP-mannose biosynthetic process"/>
    <property type="evidence" value="ECO:0007669"/>
    <property type="project" value="InterPro"/>
</dbReference>
<evidence type="ECO:0000256" key="3">
    <source>
        <dbReference type="ARBA" id="ARBA00004666"/>
    </source>
</evidence>
<evidence type="ECO:0000256" key="2">
    <source>
        <dbReference type="ARBA" id="ARBA00002564"/>
    </source>
</evidence>
<evidence type="ECO:0000256" key="8">
    <source>
        <dbReference type="ARBA" id="ARBA00022833"/>
    </source>
</evidence>
<dbReference type="CDD" id="cd07011">
    <property type="entry name" value="cupin_PMI_type_I_N"/>
    <property type="match status" value="1"/>
</dbReference>
<protein>
    <recommendedName>
        <fullName evidence="6">Mannose-6-phosphate isomerase</fullName>
        <ecNumber evidence="5">5.3.1.8</ecNumber>
    </recommendedName>
    <alternativeName>
        <fullName evidence="10">Phosphohexomutase</fullName>
    </alternativeName>
    <alternativeName>
        <fullName evidence="11">Phosphomannose isomerase</fullName>
    </alternativeName>
</protein>
<dbReference type="OrthoDB" id="6605218at2759"/>
<dbReference type="GO" id="GO:0005829">
    <property type="term" value="C:cytosol"/>
    <property type="evidence" value="ECO:0007669"/>
    <property type="project" value="TreeGrafter"/>
</dbReference>
<evidence type="ECO:0000256" key="10">
    <source>
        <dbReference type="ARBA" id="ARBA00029741"/>
    </source>
</evidence>
<keyword evidence="9" id="KW-0413">Isomerase</keyword>
<dbReference type="InterPro" id="IPR011051">
    <property type="entry name" value="RmlC_Cupin_sf"/>
</dbReference>
<evidence type="ECO:0000256" key="11">
    <source>
        <dbReference type="ARBA" id="ARBA00030762"/>
    </source>
</evidence>
<dbReference type="GO" id="GO:0004476">
    <property type="term" value="F:mannose-6-phosphate isomerase activity"/>
    <property type="evidence" value="ECO:0007669"/>
    <property type="project" value="UniProtKB-EC"/>
</dbReference>
<evidence type="ECO:0000256" key="1">
    <source>
        <dbReference type="ARBA" id="ARBA00000757"/>
    </source>
</evidence>
<dbReference type="PANTHER" id="PTHR10309">
    <property type="entry name" value="MANNOSE-6-PHOSPHATE ISOMERASE"/>
    <property type="match status" value="1"/>
</dbReference>
<dbReference type="EMBL" id="JAPQKH010000006">
    <property type="protein sequence ID" value="KAJ5093497.1"/>
    <property type="molecule type" value="Genomic_DNA"/>
</dbReference>
<evidence type="ECO:0000313" key="14">
    <source>
        <dbReference type="EMBL" id="KAJ5093497.1"/>
    </source>
</evidence>
<keyword evidence="8 12" id="KW-0862">Zinc</keyword>
<comment type="similarity">
    <text evidence="4">Belongs to the mannose-6-phosphate isomerase type 1 family.</text>
</comment>
<evidence type="ECO:0000256" key="9">
    <source>
        <dbReference type="ARBA" id="ARBA00023235"/>
    </source>
</evidence>
<dbReference type="InterPro" id="IPR046457">
    <property type="entry name" value="PMI_typeI_cat"/>
</dbReference>
<dbReference type="NCBIfam" id="TIGR00218">
    <property type="entry name" value="manA"/>
    <property type="match status" value="1"/>
</dbReference>
<dbReference type="GO" id="GO:0005975">
    <property type="term" value="P:carbohydrate metabolic process"/>
    <property type="evidence" value="ECO:0007669"/>
    <property type="project" value="InterPro"/>
</dbReference>
<dbReference type="AlphaFoldDB" id="A0A9W9K624"/>
<feature type="binding site" evidence="12">
    <location>
        <position position="134"/>
    </location>
    <ligand>
        <name>Zn(2+)</name>
        <dbReference type="ChEBI" id="CHEBI:29105"/>
    </ligand>
</feature>
<organism evidence="14 15">
    <name type="scientific">Penicillium angulare</name>
    <dbReference type="NCBI Taxonomy" id="116970"/>
    <lineage>
        <taxon>Eukaryota</taxon>
        <taxon>Fungi</taxon>
        <taxon>Dikarya</taxon>
        <taxon>Ascomycota</taxon>
        <taxon>Pezizomycotina</taxon>
        <taxon>Eurotiomycetes</taxon>
        <taxon>Eurotiomycetidae</taxon>
        <taxon>Eurotiales</taxon>
        <taxon>Aspergillaceae</taxon>
        <taxon>Penicillium</taxon>
    </lineage>
</organism>
<dbReference type="Pfam" id="PF20511">
    <property type="entry name" value="PMI_typeI_cat"/>
    <property type="match status" value="1"/>
</dbReference>
<evidence type="ECO:0000256" key="4">
    <source>
        <dbReference type="ARBA" id="ARBA00010772"/>
    </source>
</evidence>
<comment type="caution">
    <text evidence="14">The sequence shown here is derived from an EMBL/GenBank/DDBJ whole genome shotgun (WGS) entry which is preliminary data.</text>
</comment>
<feature type="binding site" evidence="12">
    <location>
        <position position="258"/>
    </location>
    <ligand>
        <name>Zn(2+)</name>
        <dbReference type="ChEBI" id="CHEBI:29105"/>
    </ligand>
</feature>
<reference evidence="14" key="2">
    <citation type="journal article" date="2023" name="IMA Fungus">
        <title>Comparative genomic study of the Penicillium genus elucidates a diverse pangenome and 15 lateral gene transfer events.</title>
        <authorList>
            <person name="Petersen C."/>
            <person name="Sorensen T."/>
            <person name="Nielsen M.R."/>
            <person name="Sondergaard T.E."/>
            <person name="Sorensen J.L."/>
            <person name="Fitzpatrick D.A."/>
            <person name="Frisvad J.C."/>
            <person name="Nielsen K.L."/>
        </authorList>
    </citation>
    <scope>NUCLEOTIDE SEQUENCE</scope>
    <source>
        <strain evidence="14">IBT 30069</strain>
    </source>
</reference>
<reference evidence="14" key="1">
    <citation type="submission" date="2022-11" db="EMBL/GenBank/DDBJ databases">
        <authorList>
            <person name="Petersen C."/>
        </authorList>
    </citation>
    <scope>NUCLEOTIDE SEQUENCE</scope>
    <source>
        <strain evidence="14">IBT 30069</strain>
    </source>
</reference>
<evidence type="ECO:0000256" key="7">
    <source>
        <dbReference type="ARBA" id="ARBA00022723"/>
    </source>
</evidence>
<dbReference type="InterPro" id="IPR016305">
    <property type="entry name" value="Mannose-6-P_Isomerase"/>
</dbReference>
<comment type="function">
    <text evidence="2">Involved in the synthesis of the GDP-mannose and dolichol-phosphate-mannose required for a number of critical mannosyl transfer reactions.</text>
</comment>
<dbReference type="EC" id="5.3.1.8" evidence="5"/>
<accession>A0A9W9K624</accession>
<evidence type="ECO:0000259" key="13">
    <source>
        <dbReference type="Pfam" id="PF20511"/>
    </source>
</evidence>
<sequence>MTGSAIELKCECKNDPWGKKGSDSFAGRLWSQNSGNSESLKDSETYSEMWMGTYPSLESRLASDDTLLSDHLKSHPELLGKAFCRKYSTDIPFLPKILSFAKALPLQLHPDKKLAEKLHAENPDKFADANHKPEIAVALTKFELFVGFKSFEDLEEVFALKALEDILPKREKLNDEVLRETCHTLLKLSPEKVSDIVSKLKQISPSELRRNHQVPELLERLSQQYSEFDNGNLVAALLMNYMVLKPGEAVCVPADSIHAWLSGDILECMARSDNVLNTGFCPRADRDNIDLFTRALTFNPQSRVSALLPAQSSPVGWNQRTCEFAPPFNEFNVLGLSLAAGEVETHVALEGPSLLVVTQGAGEMKIQGEDKSLRLHEGSVYFVATKVQLQFSTQKELKLYRAYAVV</sequence>